<gene>
    <name evidence="2" type="ORF">E1809_10850</name>
</gene>
<evidence type="ECO:0000313" key="2">
    <source>
        <dbReference type="EMBL" id="TDF96060.1"/>
    </source>
</evidence>
<proteinExistence type="predicted"/>
<dbReference type="Proteomes" id="UP000295511">
    <property type="component" value="Unassembled WGS sequence"/>
</dbReference>
<accession>A0A4R5KNA5</accession>
<organism evidence="2 3">
    <name type="scientific">Arthrobacter terricola</name>
    <dbReference type="NCBI Taxonomy" id="2547396"/>
    <lineage>
        <taxon>Bacteria</taxon>
        <taxon>Bacillati</taxon>
        <taxon>Actinomycetota</taxon>
        <taxon>Actinomycetes</taxon>
        <taxon>Micrococcales</taxon>
        <taxon>Micrococcaceae</taxon>
        <taxon>Arthrobacter</taxon>
    </lineage>
</organism>
<evidence type="ECO:0000256" key="1">
    <source>
        <dbReference type="SAM" id="MobiDB-lite"/>
    </source>
</evidence>
<sequence>MTGGRKNEQVPSGPVTGPGPHAGTWTVADPGARAAAGTGSGSCPSPGTGAAARSAARQAGSGAVPGARSISGPGAGPGSSFPAYAIPAHTAAGRTTRDSELETRTDSQPTTT</sequence>
<comment type="caution">
    <text evidence="2">The sequence shown here is derived from an EMBL/GenBank/DDBJ whole genome shotgun (WGS) entry which is preliminary data.</text>
</comment>
<dbReference type="AlphaFoldDB" id="A0A4R5KNA5"/>
<protein>
    <submittedName>
        <fullName evidence="2">Uncharacterized protein</fullName>
    </submittedName>
</protein>
<feature type="region of interest" description="Disordered" evidence="1">
    <location>
        <begin position="1"/>
        <end position="112"/>
    </location>
</feature>
<feature type="compositionally biased region" description="Basic and acidic residues" evidence="1">
    <location>
        <begin position="95"/>
        <end position="105"/>
    </location>
</feature>
<keyword evidence="3" id="KW-1185">Reference proteome</keyword>
<name>A0A4R5KNA5_9MICC</name>
<evidence type="ECO:0000313" key="3">
    <source>
        <dbReference type="Proteomes" id="UP000295511"/>
    </source>
</evidence>
<feature type="compositionally biased region" description="Low complexity" evidence="1">
    <location>
        <begin position="31"/>
        <end position="85"/>
    </location>
</feature>
<reference evidence="2 3" key="1">
    <citation type="submission" date="2019-03" db="EMBL/GenBank/DDBJ databases">
        <title>Whole genome sequence of Arthrobacter sp JH1-1.</title>
        <authorList>
            <person name="Trinh H.N."/>
        </authorList>
    </citation>
    <scope>NUCLEOTIDE SEQUENCE [LARGE SCALE GENOMIC DNA]</scope>
    <source>
        <strain evidence="2 3">JH1-1</strain>
    </source>
</reference>
<dbReference type="EMBL" id="SMRU01000011">
    <property type="protein sequence ID" value="TDF96060.1"/>
    <property type="molecule type" value="Genomic_DNA"/>
</dbReference>